<comment type="similarity">
    <text evidence="3">Belongs to the methyl-accepting chemotaxis (MCP) protein family.</text>
</comment>
<sequence>MLNNWKIGARLYAAFAAIVGALLLLVGTAYRNVGTLNAANDMNVHTYQVIGEARMLLESLINIETGQRGFSLSGNEASLEPLNAGTAAFGSHLAAIRSLTADNPSQQGKLDEIARAEQDWLGQAIQPAIALRRQVVAGTASIDDVLVLERAGKGKAGMDAMRARIAAVMDAEEVLLKERAARAAALQRRTEAVLAIGGLLAALLAGLIAWWIAGNITRPLGEAVAIAERVARGDLTGDIDSRSNDEIGALLKALRDMNQSLVNIVGKVRDSTGTIATAAAEIASGNLDLSSRTEQQAGSLEETASSMEELTSTVRTNADSARAANDQALAASGQAQRGGEMIEQVAETMRRINDSSARVADIVAVIDSIAFQTNILALNAAVEAARAGEQGRGFAVVAGEVRALAHRAASAAKEIGQLINTSVEDVHAGSRLVDDAVGTVRQLVGSVQQVSQLIGHITAATNEQQAGIEQVNSAITQMDNTTQQNAALVEQAAAAAGSLEEQTGVLAGTVRVFTLPAGPAGAPSPREAPRSLPQLAR</sequence>
<keyword evidence="6" id="KW-1133">Transmembrane helix</keyword>
<dbReference type="AlphaFoldDB" id="A0A562Q0G9"/>
<evidence type="ECO:0000256" key="2">
    <source>
        <dbReference type="ARBA" id="ARBA00022481"/>
    </source>
</evidence>
<dbReference type="GO" id="GO:0007165">
    <property type="term" value="P:signal transduction"/>
    <property type="evidence" value="ECO:0007669"/>
    <property type="project" value="UniProtKB-KW"/>
</dbReference>
<dbReference type="CDD" id="cd06225">
    <property type="entry name" value="HAMP"/>
    <property type="match status" value="1"/>
</dbReference>
<dbReference type="Pfam" id="PF00672">
    <property type="entry name" value="HAMP"/>
    <property type="match status" value="1"/>
</dbReference>
<dbReference type="PROSITE" id="PS50885">
    <property type="entry name" value="HAMP"/>
    <property type="match status" value="1"/>
</dbReference>
<dbReference type="Proteomes" id="UP000315112">
    <property type="component" value="Unassembled WGS sequence"/>
</dbReference>
<evidence type="ECO:0000259" key="8">
    <source>
        <dbReference type="PROSITE" id="PS50885"/>
    </source>
</evidence>
<dbReference type="Pfam" id="PF00015">
    <property type="entry name" value="MCPsignal"/>
    <property type="match status" value="1"/>
</dbReference>
<evidence type="ECO:0000256" key="4">
    <source>
        <dbReference type="PROSITE-ProRule" id="PRU00284"/>
    </source>
</evidence>
<evidence type="ECO:0000256" key="5">
    <source>
        <dbReference type="SAM" id="MobiDB-lite"/>
    </source>
</evidence>
<keyword evidence="6" id="KW-0472">Membrane</keyword>
<dbReference type="RefSeq" id="WP_145873811.1">
    <property type="nucleotide sequence ID" value="NZ_CP046904.1"/>
</dbReference>
<dbReference type="Pfam" id="PF05227">
    <property type="entry name" value="CHASE3"/>
    <property type="match status" value="1"/>
</dbReference>
<keyword evidence="2" id="KW-0488">Methylation</keyword>
<protein>
    <submittedName>
        <fullName evidence="9">HAMP domain-containing protein</fullName>
    </submittedName>
    <submittedName>
        <fullName evidence="10">Methyl-accepting chemotaxis protein</fullName>
    </submittedName>
</protein>
<feature type="domain" description="Methyl-accepting transducer" evidence="7">
    <location>
        <begin position="271"/>
        <end position="500"/>
    </location>
</feature>
<dbReference type="OrthoDB" id="8576332at2"/>
<dbReference type="InterPro" id="IPR007891">
    <property type="entry name" value="CHASE3"/>
</dbReference>
<dbReference type="PROSITE" id="PS50111">
    <property type="entry name" value="CHEMOTAXIS_TRANSDUC_2"/>
    <property type="match status" value="1"/>
</dbReference>
<dbReference type="SMART" id="SM00283">
    <property type="entry name" value="MA"/>
    <property type="match status" value="1"/>
</dbReference>
<reference evidence="9 12" key="3">
    <citation type="submission" date="2019-12" db="EMBL/GenBank/DDBJ databases">
        <title>Draft Genome Sequences of Six Type Strains of the Genus Massilia.</title>
        <authorList>
            <person name="Miess H."/>
            <person name="Frediansyah A."/>
            <person name="Goeker M."/>
            <person name="Gross H."/>
        </authorList>
    </citation>
    <scope>NUCLEOTIDE SEQUENCE [LARGE SCALE GENOMIC DNA]</scope>
    <source>
        <strain evidence="9 12">DSM 26639</strain>
    </source>
</reference>
<reference evidence="10 11" key="1">
    <citation type="journal article" date="2015" name="Stand. Genomic Sci.">
        <title>Genomic Encyclopedia of Bacterial and Archaeal Type Strains, Phase III: the genomes of soil and plant-associated and newly described type strains.</title>
        <authorList>
            <person name="Whitman W.B."/>
            <person name="Woyke T."/>
            <person name="Klenk H.P."/>
            <person name="Zhou Y."/>
            <person name="Lilburn T.G."/>
            <person name="Beck B.J."/>
            <person name="De Vos P."/>
            <person name="Vandamme P."/>
            <person name="Eisen J.A."/>
            <person name="Garrity G."/>
            <person name="Hugenholtz P."/>
            <person name="Kyrpides N.C."/>
        </authorList>
    </citation>
    <scope>NUCLEOTIDE SEQUENCE [LARGE SCALE GENOMIC DNA]</scope>
    <source>
        <strain evidence="10 11">CGMCC 1.10685</strain>
    </source>
</reference>
<dbReference type="GO" id="GO:0004888">
    <property type="term" value="F:transmembrane signaling receptor activity"/>
    <property type="evidence" value="ECO:0007669"/>
    <property type="project" value="InterPro"/>
</dbReference>
<keyword evidence="6" id="KW-0812">Transmembrane</keyword>
<dbReference type="Proteomes" id="UP000437862">
    <property type="component" value="Chromosome"/>
</dbReference>
<dbReference type="EMBL" id="CP046904">
    <property type="protein sequence ID" value="QGZ38282.1"/>
    <property type="molecule type" value="Genomic_DNA"/>
</dbReference>
<feature type="domain" description="HAMP" evidence="8">
    <location>
        <begin position="214"/>
        <end position="266"/>
    </location>
</feature>
<dbReference type="EMBL" id="VLKW01000002">
    <property type="protein sequence ID" value="TWI50181.1"/>
    <property type="molecule type" value="Genomic_DNA"/>
</dbReference>
<name>A0A562Q0G9_9BURK</name>
<dbReference type="InterPro" id="IPR051310">
    <property type="entry name" value="MCP_chemotaxis"/>
</dbReference>
<evidence type="ECO:0000313" key="9">
    <source>
        <dbReference type="EMBL" id="QGZ38282.1"/>
    </source>
</evidence>
<feature type="transmembrane region" description="Helical" evidence="6">
    <location>
        <begin position="192"/>
        <end position="213"/>
    </location>
</feature>
<dbReference type="GO" id="GO:0006935">
    <property type="term" value="P:chemotaxis"/>
    <property type="evidence" value="ECO:0007669"/>
    <property type="project" value="InterPro"/>
</dbReference>
<dbReference type="InterPro" id="IPR004090">
    <property type="entry name" value="Chemotax_Me-accpt_rcpt"/>
</dbReference>
<evidence type="ECO:0000313" key="12">
    <source>
        <dbReference type="Proteomes" id="UP000437862"/>
    </source>
</evidence>
<feature type="transmembrane region" description="Helical" evidence="6">
    <location>
        <begin position="12"/>
        <end position="30"/>
    </location>
</feature>
<dbReference type="PANTHER" id="PTHR43531:SF14">
    <property type="entry name" value="METHYL-ACCEPTING CHEMOTAXIS PROTEIN I-RELATED"/>
    <property type="match status" value="1"/>
</dbReference>
<evidence type="ECO:0000313" key="11">
    <source>
        <dbReference type="Proteomes" id="UP000315112"/>
    </source>
</evidence>
<dbReference type="PRINTS" id="PR00260">
    <property type="entry name" value="CHEMTRNSDUCR"/>
</dbReference>
<keyword evidence="4" id="KW-0807">Transducer</keyword>
<accession>A0A562Q0G9</accession>
<dbReference type="InterPro" id="IPR004089">
    <property type="entry name" value="MCPsignal_dom"/>
</dbReference>
<dbReference type="PANTHER" id="PTHR43531">
    <property type="entry name" value="PROTEIN ICFG"/>
    <property type="match status" value="1"/>
</dbReference>
<dbReference type="SMART" id="SM00304">
    <property type="entry name" value="HAMP"/>
    <property type="match status" value="1"/>
</dbReference>
<organism evidence="10 11">
    <name type="scientific">Pseudoduganella flava</name>
    <dbReference type="NCBI Taxonomy" id="871742"/>
    <lineage>
        <taxon>Bacteria</taxon>
        <taxon>Pseudomonadati</taxon>
        <taxon>Pseudomonadota</taxon>
        <taxon>Betaproteobacteria</taxon>
        <taxon>Burkholderiales</taxon>
        <taxon>Oxalobacteraceae</taxon>
        <taxon>Telluria group</taxon>
        <taxon>Pseudoduganella</taxon>
    </lineage>
</organism>
<feature type="region of interest" description="Disordered" evidence="5">
    <location>
        <begin position="516"/>
        <end position="537"/>
    </location>
</feature>
<evidence type="ECO:0000313" key="10">
    <source>
        <dbReference type="EMBL" id="TWI50181.1"/>
    </source>
</evidence>
<evidence type="ECO:0000256" key="3">
    <source>
        <dbReference type="ARBA" id="ARBA00029447"/>
    </source>
</evidence>
<dbReference type="FunFam" id="1.10.287.950:FF:000001">
    <property type="entry name" value="Methyl-accepting chemotaxis sensory transducer"/>
    <property type="match status" value="1"/>
</dbReference>
<dbReference type="CDD" id="cd11386">
    <property type="entry name" value="MCP_signal"/>
    <property type="match status" value="1"/>
</dbReference>
<reference evidence="10" key="2">
    <citation type="submission" date="2019-07" db="EMBL/GenBank/DDBJ databases">
        <authorList>
            <person name="Whitman W."/>
            <person name="Huntemann M."/>
            <person name="Clum A."/>
            <person name="Pillay M."/>
            <person name="Palaniappan K."/>
            <person name="Varghese N."/>
            <person name="Mikhailova N."/>
            <person name="Stamatis D."/>
            <person name="Reddy T."/>
            <person name="Daum C."/>
            <person name="Shapiro N."/>
            <person name="Ivanova N."/>
            <person name="Kyrpides N."/>
            <person name="Woyke T."/>
        </authorList>
    </citation>
    <scope>NUCLEOTIDE SEQUENCE</scope>
    <source>
        <strain evidence="10">CGMCC 1.10685</strain>
    </source>
</reference>
<evidence type="ECO:0000256" key="6">
    <source>
        <dbReference type="SAM" id="Phobius"/>
    </source>
</evidence>
<dbReference type="Gene3D" id="1.10.287.950">
    <property type="entry name" value="Methyl-accepting chemotaxis protein"/>
    <property type="match status" value="1"/>
</dbReference>
<dbReference type="CDD" id="cd19410">
    <property type="entry name" value="HK9-like_sensor"/>
    <property type="match status" value="1"/>
</dbReference>
<keyword evidence="12" id="KW-1185">Reference proteome</keyword>
<gene>
    <name evidence="9" type="ORF">GO485_03935</name>
    <name evidence="10" type="ORF">IP92_01410</name>
</gene>
<dbReference type="GO" id="GO:0005886">
    <property type="term" value="C:plasma membrane"/>
    <property type="evidence" value="ECO:0007669"/>
    <property type="project" value="TreeGrafter"/>
</dbReference>
<dbReference type="InterPro" id="IPR003660">
    <property type="entry name" value="HAMP_dom"/>
</dbReference>
<evidence type="ECO:0000259" key="7">
    <source>
        <dbReference type="PROSITE" id="PS50111"/>
    </source>
</evidence>
<proteinExistence type="inferred from homology"/>
<comment type="subcellular location">
    <subcellularLocation>
        <location evidence="1">Membrane</location>
    </subcellularLocation>
</comment>
<evidence type="ECO:0000256" key="1">
    <source>
        <dbReference type="ARBA" id="ARBA00004370"/>
    </source>
</evidence>
<dbReference type="SUPFAM" id="SSF58104">
    <property type="entry name" value="Methyl-accepting chemotaxis protein (MCP) signaling domain"/>
    <property type="match status" value="1"/>
</dbReference>